<evidence type="ECO:0000313" key="6">
    <source>
        <dbReference type="EMBL" id="KIY98159.1"/>
    </source>
</evidence>
<dbReference type="OrthoDB" id="417037at2759"/>
<evidence type="ECO:0000256" key="2">
    <source>
        <dbReference type="ARBA" id="ARBA00022692"/>
    </source>
</evidence>
<accession>A0A0D2M3P0</accession>
<evidence type="ECO:0000256" key="1">
    <source>
        <dbReference type="ARBA" id="ARBA00004141"/>
    </source>
</evidence>
<sequence>MCSSSIILLNKQVLSHHGFKAVNSLLAYHCLIAVALLRGAAALGLVEIAPLTRDVLRLWLPLNFIFVGMLATAFKSLGLLGVGVMSLLKNLTNIFIIAGDYVMMGRTYTWHVYACLLLMLATAAGGAATDAAFSPAGYAWQLLNCLLTAAYALYLSHVTQRLSSSAGPSGRRVNEARCGLARFLAVP</sequence>
<keyword evidence="7" id="KW-1185">Reference proteome</keyword>
<feature type="transmembrane region" description="Helical" evidence="5">
    <location>
        <begin position="138"/>
        <end position="155"/>
    </location>
</feature>
<dbReference type="AlphaFoldDB" id="A0A0D2M3P0"/>
<name>A0A0D2M3P0_9CHLO</name>
<evidence type="ECO:0000313" key="7">
    <source>
        <dbReference type="Proteomes" id="UP000054498"/>
    </source>
</evidence>
<keyword evidence="3 5" id="KW-1133">Transmembrane helix</keyword>
<feature type="transmembrane region" description="Helical" evidence="5">
    <location>
        <begin position="26"/>
        <end position="46"/>
    </location>
</feature>
<comment type="subcellular location">
    <subcellularLocation>
        <location evidence="1">Membrane</location>
        <topology evidence="1">Multi-pass membrane protein</topology>
    </subcellularLocation>
</comment>
<proteinExistence type="predicted"/>
<dbReference type="PANTHER" id="PTHR11132">
    <property type="entry name" value="SOLUTE CARRIER FAMILY 35"/>
    <property type="match status" value="1"/>
</dbReference>
<evidence type="ECO:0000256" key="4">
    <source>
        <dbReference type="ARBA" id="ARBA00023136"/>
    </source>
</evidence>
<dbReference type="Proteomes" id="UP000054498">
    <property type="component" value="Unassembled WGS sequence"/>
</dbReference>
<dbReference type="EMBL" id="KK102288">
    <property type="protein sequence ID" value="KIY98159.1"/>
    <property type="molecule type" value="Genomic_DNA"/>
</dbReference>
<protein>
    <submittedName>
        <fullName evidence="6">GDP-mannose transporter</fullName>
    </submittedName>
</protein>
<dbReference type="GeneID" id="25742681"/>
<organism evidence="6 7">
    <name type="scientific">Monoraphidium neglectum</name>
    <dbReference type="NCBI Taxonomy" id="145388"/>
    <lineage>
        <taxon>Eukaryota</taxon>
        <taxon>Viridiplantae</taxon>
        <taxon>Chlorophyta</taxon>
        <taxon>core chlorophytes</taxon>
        <taxon>Chlorophyceae</taxon>
        <taxon>CS clade</taxon>
        <taxon>Sphaeropleales</taxon>
        <taxon>Selenastraceae</taxon>
        <taxon>Monoraphidium</taxon>
    </lineage>
</organism>
<keyword evidence="4 5" id="KW-0472">Membrane</keyword>
<reference evidence="6 7" key="1">
    <citation type="journal article" date="2013" name="BMC Genomics">
        <title>Reconstruction of the lipid metabolism for the microalga Monoraphidium neglectum from its genome sequence reveals characteristics suitable for biofuel production.</title>
        <authorList>
            <person name="Bogen C."/>
            <person name="Al-Dilaimi A."/>
            <person name="Albersmeier A."/>
            <person name="Wichmann J."/>
            <person name="Grundmann M."/>
            <person name="Rupp O."/>
            <person name="Lauersen K.J."/>
            <person name="Blifernez-Klassen O."/>
            <person name="Kalinowski J."/>
            <person name="Goesmann A."/>
            <person name="Mussgnug J.H."/>
            <person name="Kruse O."/>
        </authorList>
    </citation>
    <scope>NUCLEOTIDE SEQUENCE [LARGE SCALE GENOMIC DNA]</scope>
    <source>
        <strain evidence="6 7">SAG 48.87</strain>
    </source>
</reference>
<gene>
    <name evidence="6" type="ORF">MNEG_9806</name>
</gene>
<feature type="transmembrane region" description="Helical" evidence="5">
    <location>
        <begin position="110"/>
        <end position="132"/>
    </location>
</feature>
<evidence type="ECO:0000256" key="5">
    <source>
        <dbReference type="SAM" id="Phobius"/>
    </source>
</evidence>
<dbReference type="RefSeq" id="XP_013897179.1">
    <property type="nucleotide sequence ID" value="XM_014041725.1"/>
</dbReference>
<keyword evidence="2 5" id="KW-0812">Transmembrane</keyword>
<dbReference type="GO" id="GO:0016020">
    <property type="term" value="C:membrane"/>
    <property type="evidence" value="ECO:0007669"/>
    <property type="project" value="UniProtKB-SubCell"/>
</dbReference>
<dbReference type="KEGG" id="mng:MNEG_9806"/>
<dbReference type="InterPro" id="IPR050186">
    <property type="entry name" value="TPT_transporter"/>
</dbReference>
<evidence type="ECO:0000256" key="3">
    <source>
        <dbReference type="ARBA" id="ARBA00022989"/>
    </source>
</evidence>